<dbReference type="InterPro" id="IPR038728">
    <property type="entry name" value="YkvI-like"/>
</dbReference>
<keyword evidence="1" id="KW-1133">Transmembrane helix</keyword>
<protein>
    <submittedName>
        <fullName evidence="2">Putative membrane protein YkvI</fullName>
    </submittedName>
</protein>
<dbReference type="PANTHER" id="PTHR37814:SF1">
    <property type="entry name" value="MEMBRANE PROTEIN"/>
    <property type="match status" value="1"/>
</dbReference>
<gene>
    <name evidence="2" type="ORF">FHS74_002704</name>
</gene>
<dbReference type="PANTHER" id="PTHR37814">
    <property type="entry name" value="CONSERVED MEMBRANE PROTEIN"/>
    <property type="match status" value="1"/>
</dbReference>
<keyword evidence="1" id="KW-0472">Membrane</keyword>
<comment type="caution">
    <text evidence="2">The sequence shown here is derived from an EMBL/GenBank/DDBJ whole genome shotgun (WGS) entry which is preliminary data.</text>
</comment>
<feature type="transmembrane region" description="Helical" evidence="1">
    <location>
        <begin position="339"/>
        <end position="358"/>
    </location>
</feature>
<feature type="transmembrane region" description="Helical" evidence="1">
    <location>
        <begin position="263"/>
        <end position="285"/>
    </location>
</feature>
<dbReference type="AlphaFoldDB" id="A0A7X0B0X4"/>
<name>A0A7X0B0X4_9PROT</name>
<dbReference type="EMBL" id="JACIIZ010000006">
    <property type="protein sequence ID" value="MBB6252144.1"/>
    <property type="molecule type" value="Genomic_DNA"/>
</dbReference>
<sequence length="374" mass="40154">MASKSTWLQRTLLPGFAFKAVVIGGGYATGRELVTFFMPSGPWGGLYGILLAMAVWSTVCAVTFLFALKTGSRDYRTFFSNLLGPLWPVFEIAFCMAIMVILAVFAAAAGAIGQAVLGWPALAGSLALIGAITLVATFGNEAVEQLFKYVSFFLYATYAVFLFLSLIHFGDRIGAAFAADVPATGWVVGGMTYAGYNIVGAAIILPVIRHLRGPKDAIVAGLLAGPLALLPAILFFVCMAAFYPEIGGEALPSDYLLARLNFPSFRLIFQAMIFAALLESGVGQVHAINERIAHAYQTRTRNDLSLMARLAVTVAILVGSIFVADRIGLVDLIANGYRWLAYIFLGLYVLPLMTIGLWRLRPQARSPAQEATGA</sequence>
<evidence type="ECO:0000313" key="3">
    <source>
        <dbReference type="Proteomes" id="UP000539175"/>
    </source>
</evidence>
<reference evidence="2 3" key="1">
    <citation type="submission" date="2020-08" db="EMBL/GenBank/DDBJ databases">
        <title>Genomic Encyclopedia of Type Strains, Phase IV (KMG-IV): sequencing the most valuable type-strain genomes for metagenomic binning, comparative biology and taxonomic classification.</title>
        <authorList>
            <person name="Goeker M."/>
        </authorList>
    </citation>
    <scope>NUCLEOTIDE SEQUENCE [LARGE SCALE GENOMIC DNA]</scope>
    <source>
        <strain evidence="2 3">DSM 22198</strain>
    </source>
</reference>
<feature type="transmembrane region" description="Helical" evidence="1">
    <location>
        <begin position="118"/>
        <end position="139"/>
    </location>
</feature>
<feature type="transmembrane region" description="Helical" evidence="1">
    <location>
        <begin position="220"/>
        <end position="243"/>
    </location>
</feature>
<feature type="transmembrane region" description="Helical" evidence="1">
    <location>
        <begin position="187"/>
        <end position="208"/>
    </location>
</feature>
<organism evidence="2 3">
    <name type="scientific">Nitrospirillum iridis</name>
    <dbReference type="NCBI Taxonomy" id="765888"/>
    <lineage>
        <taxon>Bacteria</taxon>
        <taxon>Pseudomonadati</taxon>
        <taxon>Pseudomonadota</taxon>
        <taxon>Alphaproteobacteria</taxon>
        <taxon>Rhodospirillales</taxon>
        <taxon>Azospirillaceae</taxon>
        <taxon>Nitrospirillum</taxon>
    </lineage>
</organism>
<evidence type="ECO:0000256" key="1">
    <source>
        <dbReference type="SAM" id="Phobius"/>
    </source>
</evidence>
<dbReference type="Proteomes" id="UP000539175">
    <property type="component" value="Unassembled WGS sequence"/>
</dbReference>
<feature type="transmembrane region" description="Helical" evidence="1">
    <location>
        <begin position="89"/>
        <end position="112"/>
    </location>
</feature>
<evidence type="ECO:0000313" key="2">
    <source>
        <dbReference type="EMBL" id="MBB6252144.1"/>
    </source>
</evidence>
<accession>A0A7X0B0X4</accession>
<keyword evidence="1" id="KW-0812">Transmembrane</keyword>
<feature type="transmembrane region" description="Helical" evidence="1">
    <location>
        <begin position="45"/>
        <end position="68"/>
    </location>
</feature>
<feature type="transmembrane region" description="Helical" evidence="1">
    <location>
        <begin position="146"/>
        <end position="167"/>
    </location>
</feature>
<feature type="transmembrane region" description="Helical" evidence="1">
    <location>
        <begin position="306"/>
        <end position="327"/>
    </location>
</feature>
<feature type="transmembrane region" description="Helical" evidence="1">
    <location>
        <begin position="12"/>
        <end position="30"/>
    </location>
</feature>
<proteinExistence type="predicted"/>
<keyword evidence="3" id="KW-1185">Reference proteome</keyword>